<proteinExistence type="inferred from homology"/>
<name>A0A918RI90_9SPHN</name>
<dbReference type="FunFam" id="3.50.50.60:FF:000228">
    <property type="entry name" value="FAD-containing monooxygenase EthA"/>
    <property type="match status" value="1"/>
</dbReference>
<reference evidence="8" key="2">
    <citation type="submission" date="2020-09" db="EMBL/GenBank/DDBJ databases">
        <authorList>
            <person name="Sun Q."/>
            <person name="Kim S."/>
        </authorList>
    </citation>
    <scope>NUCLEOTIDE SEQUENCE</scope>
    <source>
        <strain evidence="8">KCTC 32422</strain>
    </source>
</reference>
<keyword evidence="5" id="KW-0521">NADP</keyword>
<keyword evidence="9" id="KW-1185">Reference proteome</keyword>
<dbReference type="AlphaFoldDB" id="A0A918RI90"/>
<organism evidence="8 9">
    <name type="scientific">Novosphingobium arvoryzae</name>
    <dbReference type="NCBI Taxonomy" id="1256514"/>
    <lineage>
        <taxon>Bacteria</taxon>
        <taxon>Pseudomonadati</taxon>
        <taxon>Pseudomonadota</taxon>
        <taxon>Alphaproteobacteria</taxon>
        <taxon>Sphingomonadales</taxon>
        <taxon>Sphingomonadaceae</taxon>
        <taxon>Novosphingobium</taxon>
    </lineage>
</organism>
<dbReference type="Gene3D" id="3.50.50.60">
    <property type="entry name" value="FAD/NAD(P)-binding domain"/>
    <property type="match status" value="1"/>
</dbReference>
<dbReference type="InterPro" id="IPR036188">
    <property type="entry name" value="FAD/NAD-bd_sf"/>
</dbReference>
<evidence type="ECO:0000256" key="5">
    <source>
        <dbReference type="ARBA" id="ARBA00022857"/>
    </source>
</evidence>
<evidence type="ECO:0000256" key="3">
    <source>
        <dbReference type="ARBA" id="ARBA00022630"/>
    </source>
</evidence>
<dbReference type="EMBL" id="BMZD01000003">
    <property type="protein sequence ID" value="GGZ97538.1"/>
    <property type="molecule type" value="Genomic_DNA"/>
</dbReference>
<sequence>MAQHFDVLIIGAGISGIGSACHLKTQLPGKSFAVLEAHESFGGTWLIHRYPGIRSDSDLFTFGYRFKPWEGPPIASGAEIMRYLGEVIEEYGLDPHIRYGRRVISADWRSAERHWAVRVAVAGSEEIEECTAHFLWSCAGYYRHDQGYTPDWPGLADFAGRLIHPQAWPEDIDLSDKRVVVRLPTSDGL</sequence>
<comment type="cofactor">
    <cofactor evidence="1">
        <name>FAD</name>
        <dbReference type="ChEBI" id="CHEBI:57692"/>
    </cofactor>
</comment>
<dbReference type="PANTHER" id="PTHR43872">
    <property type="entry name" value="MONOOXYGENASE, PUTATIVE (AFU_ORTHOLOGUE AFUA_8G02570)-RELATED"/>
    <property type="match status" value="1"/>
</dbReference>
<evidence type="ECO:0000256" key="4">
    <source>
        <dbReference type="ARBA" id="ARBA00022827"/>
    </source>
</evidence>
<keyword evidence="3" id="KW-0285">Flavoprotein</keyword>
<dbReference type="GO" id="GO:0004497">
    <property type="term" value="F:monooxygenase activity"/>
    <property type="evidence" value="ECO:0007669"/>
    <property type="project" value="UniProtKB-KW"/>
</dbReference>
<evidence type="ECO:0000313" key="9">
    <source>
        <dbReference type="Proteomes" id="UP000634139"/>
    </source>
</evidence>
<comment type="similarity">
    <text evidence="2">Belongs to the FAD-binding monooxygenase family.</text>
</comment>
<keyword evidence="4" id="KW-0274">FAD</keyword>
<reference evidence="8" key="1">
    <citation type="journal article" date="2014" name="Int. J. Syst. Evol. Microbiol.">
        <title>Complete genome sequence of Corynebacterium casei LMG S-19264T (=DSM 44701T), isolated from a smear-ripened cheese.</title>
        <authorList>
            <consortium name="US DOE Joint Genome Institute (JGI-PGF)"/>
            <person name="Walter F."/>
            <person name="Albersmeier A."/>
            <person name="Kalinowski J."/>
            <person name="Ruckert C."/>
        </authorList>
    </citation>
    <scope>NUCLEOTIDE SEQUENCE</scope>
    <source>
        <strain evidence="8">KCTC 32422</strain>
    </source>
</reference>
<dbReference type="RefSeq" id="WP_189540605.1">
    <property type="nucleotide sequence ID" value="NZ_BMZD01000003.1"/>
</dbReference>
<accession>A0A918RI90</accession>
<evidence type="ECO:0000313" key="8">
    <source>
        <dbReference type="EMBL" id="GGZ97538.1"/>
    </source>
</evidence>
<keyword evidence="6" id="KW-0560">Oxidoreductase</keyword>
<dbReference type="Proteomes" id="UP000634139">
    <property type="component" value="Unassembled WGS sequence"/>
</dbReference>
<dbReference type="PANTHER" id="PTHR43872:SF1">
    <property type="entry name" value="MONOOXYGENASE, PUTATIVE (AFU_ORTHOLOGUE AFUA_8G02570)-RELATED"/>
    <property type="match status" value="1"/>
</dbReference>
<evidence type="ECO:0000256" key="1">
    <source>
        <dbReference type="ARBA" id="ARBA00001974"/>
    </source>
</evidence>
<comment type="caution">
    <text evidence="8">The sequence shown here is derived from an EMBL/GenBank/DDBJ whole genome shotgun (WGS) entry which is preliminary data.</text>
</comment>
<protein>
    <recommendedName>
        <fullName evidence="10">FAD-containing monooxygenase EthA</fullName>
    </recommendedName>
</protein>
<evidence type="ECO:0000256" key="7">
    <source>
        <dbReference type="ARBA" id="ARBA00023033"/>
    </source>
</evidence>
<evidence type="ECO:0000256" key="2">
    <source>
        <dbReference type="ARBA" id="ARBA00010139"/>
    </source>
</evidence>
<dbReference type="Pfam" id="PF13450">
    <property type="entry name" value="NAD_binding_8"/>
    <property type="match status" value="1"/>
</dbReference>
<evidence type="ECO:0008006" key="10">
    <source>
        <dbReference type="Google" id="ProtNLM"/>
    </source>
</evidence>
<dbReference type="SUPFAM" id="SSF51905">
    <property type="entry name" value="FAD/NAD(P)-binding domain"/>
    <property type="match status" value="1"/>
</dbReference>
<keyword evidence="7" id="KW-0503">Monooxygenase</keyword>
<dbReference type="InterPro" id="IPR051820">
    <property type="entry name" value="FAD-binding_MO"/>
</dbReference>
<evidence type="ECO:0000256" key="6">
    <source>
        <dbReference type="ARBA" id="ARBA00023002"/>
    </source>
</evidence>
<gene>
    <name evidence="8" type="ORF">GCM10011617_17770</name>
</gene>